<dbReference type="Pfam" id="PF25036">
    <property type="entry name" value="VPS13_VAB"/>
    <property type="match status" value="1"/>
</dbReference>
<dbReference type="InParanoid" id="K3W5D9"/>
<dbReference type="InterPro" id="IPR026847">
    <property type="entry name" value="VPS13"/>
</dbReference>
<dbReference type="Pfam" id="PF13180">
    <property type="entry name" value="PDZ_2"/>
    <property type="match status" value="1"/>
</dbReference>
<sequence>MKKVVIQPRFVLHNDTPLPLLFEPRAKATSKISNAKTFFSLPGSTKKQSVTCCGSSQLEMIHSKLNALNGATITPSSPSARSTVFKGAQGGVSSAGSAARTQEEMEYFYCSESNVLNIQIEGNAVQGSSAQQFRLDAAMGGANSSLRLFDEGKKQWYDLVAILEQLDSYTTKVTFVERYLVLNRTTHKFICMPACDIIPHSGHQDQKSKSASAADSAMVVKPSATTSFSWCVRPTIPSDACIRLKIQGGGGDGNITGWRWSGKMSLHEVSETALKLSNKYTNQVHVLRVEVRVEASVRVYVVLTSEDTALFPLYRIINSSASEIIHFKQCFDGGHGDLSEQSPVSLEYNRGVTQRLFPGESICFGWDEAYFMQSLERVLSVTYSADAAHTKILLDQPGTAQRVEIPATKTKAASEIFLHWYLNGVTKTVHVHDTELPRDKLTGKQNAPPPSDRVESSNSVLQRASTLVSELNLNLKLPNVILSVLNSKPEEVLLFSAQDVECAYAKTMGEHDQCEIKIGSFQLDNQLENAVFPVIFTPIPSNKSAISFIESAQKAARPMTPPTIQERKKSNADTVSGEDDEEEERFLHMSIFRLSYGDDVEYIKYFSALLQPARLQIDDFLVISLGSVFSDCMQVVLRYYPPSSTRPPSNSEVDCSAANAAPPLKRGSSAVAGARDEGMASLNSTADVTIEKIPPVERRMYIETLHLHPMKMQLTFQQNSLSKATLFDDQATMLLPVVYMILKSNLVNIDCAALNLNALHIYHSFTTRAFMLSTIQQHYAFQGVLQIYALVGAADILGNPIGLVTNLGTGVKDFFYEPVAGMVQSPQEFVLGLSRGTASLVKNSVYGTFNAASKFTGTLSSGIAALSMDSKYIKERNTRNRQEVPTHLGTGLLYGTKQLGQGILAGVSGVITAPAIGAYNNGLTGFVEGVGKGLIGVAVKPTAGILDLAARTTAGITATATVFDKKARNTRMRLPRMMHTSDKRLRVYSSDEALISQLLHKLPQRLSQNEHYEAHVFLPLSRVVVATSHQFLHVDYSLIAAAAAMGGASPPRITWKCSLTSLWGAQKTAKGVHIMIGTATNVQVSPSVNTLMTKSSMSTVLIPLRDTESAFADRVVKCVATVVAQQRERTPIAETYSAPPPRNSIGLVLEPIRDQEHVQGYEGYGGRVVDVFLGSACFRAGVEVGDIIVGFGGKKLEAGDHGSALRYQLSLMKKGDTLELMVLRHGEIKTIRVATE</sequence>
<dbReference type="OMA" id="GWDEAYF"/>
<dbReference type="Gene3D" id="2.30.42.10">
    <property type="match status" value="1"/>
</dbReference>
<keyword evidence="5" id="KW-1185">Reference proteome</keyword>
<dbReference type="STRING" id="431595.K3W5D9"/>
<dbReference type="InterPro" id="IPR056748">
    <property type="entry name" value="VPS13-like_C"/>
</dbReference>
<feature type="region of interest" description="Disordered" evidence="2">
    <location>
        <begin position="643"/>
        <end position="667"/>
    </location>
</feature>
<name>K3W5D9_GLOUD</name>
<dbReference type="VEuPathDB" id="FungiDB:PYU1_G000180"/>
<feature type="region of interest" description="Disordered" evidence="2">
    <location>
        <begin position="557"/>
        <end position="580"/>
    </location>
</feature>
<protein>
    <recommendedName>
        <fullName evidence="3">PDZ domain-containing protein</fullName>
    </recommendedName>
</protein>
<dbReference type="EMBL" id="GL376636">
    <property type="status" value="NOT_ANNOTATED_CDS"/>
    <property type="molecule type" value="Genomic_DNA"/>
</dbReference>
<proteinExistence type="inferred from homology"/>
<evidence type="ECO:0000256" key="1">
    <source>
        <dbReference type="ARBA" id="ARBA00006545"/>
    </source>
</evidence>
<evidence type="ECO:0000313" key="4">
    <source>
        <dbReference type="EnsemblProtists" id="PYU1_T000180"/>
    </source>
</evidence>
<dbReference type="InterPro" id="IPR001478">
    <property type="entry name" value="PDZ"/>
</dbReference>
<dbReference type="AlphaFoldDB" id="K3W5D9"/>
<dbReference type="PANTHER" id="PTHR16166:SF93">
    <property type="entry name" value="INTERMEMBRANE LIPID TRANSFER PROTEIN VPS13"/>
    <property type="match status" value="1"/>
</dbReference>
<dbReference type="InterPro" id="IPR036034">
    <property type="entry name" value="PDZ_sf"/>
</dbReference>
<dbReference type="GO" id="GO:0006623">
    <property type="term" value="P:protein targeting to vacuole"/>
    <property type="evidence" value="ECO:0007669"/>
    <property type="project" value="TreeGrafter"/>
</dbReference>
<evidence type="ECO:0000256" key="2">
    <source>
        <dbReference type="SAM" id="MobiDB-lite"/>
    </source>
</evidence>
<dbReference type="PANTHER" id="PTHR16166">
    <property type="entry name" value="VACUOLAR PROTEIN SORTING-ASSOCIATED PROTEIN VPS13"/>
    <property type="match status" value="1"/>
</dbReference>
<dbReference type="HOGENOM" id="CLU_267225_0_0_1"/>
<feature type="region of interest" description="Disordered" evidence="2">
    <location>
        <begin position="436"/>
        <end position="458"/>
    </location>
</feature>
<dbReference type="eggNOG" id="KOG1809">
    <property type="taxonomic scope" value="Eukaryota"/>
</dbReference>
<dbReference type="EnsemblProtists" id="PYU1_T000180">
    <property type="protein sequence ID" value="PYU1_T000180"/>
    <property type="gene ID" value="PYU1_G000180"/>
</dbReference>
<organism evidence="4 5">
    <name type="scientific">Globisporangium ultimum (strain ATCC 200006 / CBS 805.95 / DAOM BR144)</name>
    <name type="common">Pythium ultimum</name>
    <dbReference type="NCBI Taxonomy" id="431595"/>
    <lineage>
        <taxon>Eukaryota</taxon>
        <taxon>Sar</taxon>
        <taxon>Stramenopiles</taxon>
        <taxon>Oomycota</taxon>
        <taxon>Peronosporomycetes</taxon>
        <taxon>Pythiales</taxon>
        <taxon>Pythiaceae</taxon>
        <taxon>Globisporangium</taxon>
    </lineage>
</organism>
<feature type="domain" description="PDZ" evidence="3">
    <location>
        <begin position="1143"/>
        <end position="1226"/>
    </location>
</feature>
<dbReference type="GO" id="GO:0045053">
    <property type="term" value="P:protein retention in Golgi apparatus"/>
    <property type="evidence" value="ECO:0007669"/>
    <property type="project" value="TreeGrafter"/>
</dbReference>
<reference evidence="5" key="1">
    <citation type="journal article" date="2010" name="Genome Biol.">
        <title>Genome sequence of the necrotrophic plant pathogen Pythium ultimum reveals original pathogenicity mechanisms and effector repertoire.</title>
        <authorList>
            <person name="Levesque C.A."/>
            <person name="Brouwer H."/>
            <person name="Cano L."/>
            <person name="Hamilton J.P."/>
            <person name="Holt C."/>
            <person name="Huitema E."/>
            <person name="Raffaele S."/>
            <person name="Robideau G.P."/>
            <person name="Thines M."/>
            <person name="Win J."/>
            <person name="Zerillo M.M."/>
            <person name="Beakes G.W."/>
            <person name="Boore J.L."/>
            <person name="Busam D."/>
            <person name="Dumas B."/>
            <person name="Ferriera S."/>
            <person name="Fuerstenberg S.I."/>
            <person name="Gachon C.M."/>
            <person name="Gaulin E."/>
            <person name="Govers F."/>
            <person name="Grenville-Briggs L."/>
            <person name="Horner N."/>
            <person name="Hostetler J."/>
            <person name="Jiang R.H."/>
            <person name="Johnson J."/>
            <person name="Krajaejun T."/>
            <person name="Lin H."/>
            <person name="Meijer H.J."/>
            <person name="Moore B."/>
            <person name="Morris P."/>
            <person name="Phuntmart V."/>
            <person name="Puiu D."/>
            <person name="Shetty J."/>
            <person name="Stajich J.E."/>
            <person name="Tripathy S."/>
            <person name="Wawra S."/>
            <person name="van West P."/>
            <person name="Whitty B.R."/>
            <person name="Coutinho P.M."/>
            <person name="Henrissat B."/>
            <person name="Martin F."/>
            <person name="Thomas P.D."/>
            <person name="Tyler B.M."/>
            <person name="De Vries R.P."/>
            <person name="Kamoun S."/>
            <person name="Yandell M."/>
            <person name="Tisserat N."/>
            <person name="Buell C.R."/>
        </authorList>
    </citation>
    <scope>NUCLEOTIDE SEQUENCE</scope>
    <source>
        <strain evidence="5">DAOM:BR144</strain>
    </source>
</reference>
<dbReference type="SUPFAM" id="SSF50156">
    <property type="entry name" value="PDZ domain-like"/>
    <property type="match status" value="1"/>
</dbReference>
<reference evidence="4" key="3">
    <citation type="submission" date="2015-02" db="UniProtKB">
        <authorList>
            <consortium name="EnsemblProtists"/>
        </authorList>
    </citation>
    <scope>IDENTIFICATION</scope>
    <source>
        <strain evidence="4">DAOM BR144</strain>
    </source>
</reference>
<dbReference type="Pfam" id="PF25037">
    <property type="entry name" value="VPS13_C"/>
    <property type="match status" value="1"/>
</dbReference>
<evidence type="ECO:0000259" key="3">
    <source>
        <dbReference type="SMART" id="SM00228"/>
    </source>
</evidence>
<evidence type="ECO:0000313" key="5">
    <source>
        <dbReference type="Proteomes" id="UP000019132"/>
    </source>
</evidence>
<dbReference type="SMART" id="SM00228">
    <property type="entry name" value="PDZ"/>
    <property type="match status" value="1"/>
</dbReference>
<dbReference type="Proteomes" id="UP000019132">
    <property type="component" value="Unassembled WGS sequence"/>
</dbReference>
<comment type="similarity">
    <text evidence="1">Belongs to the VPS13 family.</text>
</comment>
<reference evidence="5" key="2">
    <citation type="submission" date="2010-04" db="EMBL/GenBank/DDBJ databases">
        <authorList>
            <person name="Buell R."/>
            <person name="Hamilton J."/>
            <person name="Hostetler J."/>
        </authorList>
    </citation>
    <scope>NUCLEOTIDE SEQUENCE [LARGE SCALE GENOMIC DNA]</scope>
    <source>
        <strain evidence="5">DAOM:BR144</strain>
    </source>
</reference>
<dbReference type="InterPro" id="IPR009543">
    <property type="entry name" value="VPS13_VAB"/>
</dbReference>
<accession>K3W5D9</accession>